<dbReference type="Proteomes" id="UP001172142">
    <property type="component" value="Unassembled WGS sequence"/>
</dbReference>
<organism evidence="5 6">
    <name type="scientific">Planococcus shenhongbingii</name>
    <dbReference type="NCBI Taxonomy" id="3058398"/>
    <lineage>
        <taxon>Bacteria</taxon>
        <taxon>Bacillati</taxon>
        <taxon>Bacillota</taxon>
        <taxon>Bacilli</taxon>
        <taxon>Bacillales</taxon>
        <taxon>Caryophanaceae</taxon>
        <taxon>Planococcus</taxon>
    </lineage>
</organism>
<dbReference type="EMBL" id="JAUJWU010000001">
    <property type="protein sequence ID" value="MDN7244277.1"/>
    <property type="molecule type" value="Genomic_DNA"/>
</dbReference>
<accession>A0ABT8N8R0</accession>
<keyword evidence="1 2" id="KW-0436">Ligase</keyword>
<keyword evidence="6" id="KW-1185">Reference proteome</keyword>
<dbReference type="Pfam" id="PF10079">
    <property type="entry name" value="Rossmann-like_BshC"/>
    <property type="match status" value="1"/>
</dbReference>
<dbReference type="EC" id="6.-.-.-" evidence="2"/>
<protein>
    <recommendedName>
        <fullName evidence="2">Putative cysteine ligase BshC</fullName>
        <ecNumber evidence="2">6.-.-.-</ecNumber>
    </recommendedName>
</protein>
<comment type="caution">
    <text evidence="5">The sequence shown here is derived from an EMBL/GenBank/DDBJ whole genome shotgun (WGS) entry which is preliminary data.</text>
</comment>
<dbReference type="HAMAP" id="MF_01867">
    <property type="entry name" value="BshC"/>
    <property type="match status" value="1"/>
</dbReference>
<evidence type="ECO:0000256" key="2">
    <source>
        <dbReference type="HAMAP-Rule" id="MF_01867"/>
    </source>
</evidence>
<reference evidence="5 6" key="1">
    <citation type="submission" date="2023-07" db="EMBL/GenBank/DDBJ databases">
        <title>Novel species in genus Planococcus.</title>
        <authorList>
            <person name="Ning S."/>
        </authorList>
    </citation>
    <scope>NUCLEOTIDE SEQUENCE [LARGE SCALE GENOMIC DNA]</scope>
    <source>
        <strain evidence="5 6">N017</strain>
    </source>
</reference>
<evidence type="ECO:0000313" key="5">
    <source>
        <dbReference type="EMBL" id="MDN7244277.1"/>
    </source>
</evidence>
<comment type="function">
    <text evidence="2">Involved in bacillithiol (BSH) biosynthesis. May catalyze the last step of the pathway, the addition of cysteine to glucosamine malate (GlcN-Mal) to generate BSH.</text>
</comment>
<feature type="domain" description="Bacillithiol biosynthesis BshC C-terminal coiled-coil" evidence="4">
    <location>
        <begin position="379"/>
        <end position="539"/>
    </location>
</feature>
<dbReference type="Pfam" id="PF24850">
    <property type="entry name" value="CC_BshC"/>
    <property type="match status" value="1"/>
</dbReference>
<sequence>MRLEEQYIAPASKLMDDYINGKSKILQYFSYEPSAEEFSKRFEAIQQHKVDRAGLGGILREYMEPNGISEKAESHLSDFENGAPVVVTGQQAGLLTGPLYTVHKAISVIVLAKQATEQLKTKVVPVFWIAGEDHDLAEISHLYREVNGRLDKLNFPHAEYGKNSASSAKLNKVKVHSYLEEYFRSLPETEHSKALHQLVFSLLEQAESFTEFFSALLNYFFKEEGLLYVDAANPALRKYESPYFVQMIENSEEIAEAVLASEQSLVEDGYSAVIEAESQAANLFITVNSERILLQRDGQNFIGNEGAVSFTVEELLEIAKSSPERLSNNVVTRPLMQEMVFPVLAFVGGPGEIAYWAALKGAFKVMGMELPIVMPRLGMTLINRQVQTLLEKYKLTFSEVFTELKVAELRNTLMESIREKEAESLVEEVQRQLETQYEEIKESFAAISGGLVPLVEKNLQFHLKQLQFLKHKMEDEVVLQNSTQFNHYGLIEMELRPDANFQERVFSPFPYMNAYGLDLVRDMMKLDFKYDKNHKIIYL</sequence>
<evidence type="ECO:0000259" key="4">
    <source>
        <dbReference type="Pfam" id="PF24850"/>
    </source>
</evidence>
<dbReference type="InterPro" id="IPR055398">
    <property type="entry name" value="Rossmann-like_BshC"/>
</dbReference>
<evidence type="ECO:0000259" key="3">
    <source>
        <dbReference type="Pfam" id="PF10079"/>
    </source>
</evidence>
<evidence type="ECO:0000256" key="1">
    <source>
        <dbReference type="ARBA" id="ARBA00022598"/>
    </source>
</evidence>
<dbReference type="NCBIfam" id="TIGR03998">
    <property type="entry name" value="thiol_BshC"/>
    <property type="match status" value="1"/>
</dbReference>
<dbReference type="RefSeq" id="WP_301854711.1">
    <property type="nucleotide sequence ID" value="NZ_JAUJWU010000001.1"/>
</dbReference>
<feature type="domain" description="Bacillithiol biosynthesis BshC N-terminal Rossmann-like" evidence="3">
    <location>
        <begin position="1"/>
        <end position="377"/>
    </location>
</feature>
<dbReference type="InterPro" id="IPR055399">
    <property type="entry name" value="CC_BshC"/>
</dbReference>
<comment type="similarity">
    <text evidence="2">Belongs to the BshC family.</text>
</comment>
<evidence type="ECO:0000313" key="6">
    <source>
        <dbReference type="Proteomes" id="UP001172142"/>
    </source>
</evidence>
<proteinExistence type="inferred from homology"/>
<name>A0ABT8N8R0_9BACL</name>
<dbReference type="PIRSF" id="PIRSF012535">
    <property type="entry name" value="UCP012535"/>
    <property type="match status" value="1"/>
</dbReference>
<gene>
    <name evidence="2 5" type="primary">bshC</name>
    <name evidence="5" type="ORF">QWY13_02140</name>
</gene>
<dbReference type="InterPro" id="IPR011199">
    <property type="entry name" value="Bacillithiol_biosynth_BshC"/>
</dbReference>